<evidence type="ECO:0000313" key="1">
    <source>
        <dbReference type="EMBL" id="GGK31897.1"/>
    </source>
</evidence>
<dbReference type="EMBL" id="BMQC01000008">
    <property type="protein sequence ID" value="GGK31897.1"/>
    <property type="molecule type" value="Genomic_DNA"/>
</dbReference>
<proteinExistence type="predicted"/>
<gene>
    <name evidence="1" type="ORF">GCM10010124_25830</name>
</gene>
<protein>
    <submittedName>
        <fullName evidence="1">Uncharacterized protein</fullName>
    </submittedName>
</protein>
<organism evidence="1 2">
    <name type="scientific">Pilimelia terevasa</name>
    <dbReference type="NCBI Taxonomy" id="53372"/>
    <lineage>
        <taxon>Bacteria</taxon>
        <taxon>Bacillati</taxon>
        <taxon>Actinomycetota</taxon>
        <taxon>Actinomycetes</taxon>
        <taxon>Micromonosporales</taxon>
        <taxon>Micromonosporaceae</taxon>
        <taxon>Pilimelia</taxon>
    </lineage>
</organism>
<name>A0A8J3BQR0_9ACTN</name>
<dbReference type="Proteomes" id="UP000662200">
    <property type="component" value="Unassembled WGS sequence"/>
</dbReference>
<dbReference type="AlphaFoldDB" id="A0A8J3BQR0"/>
<reference evidence="1" key="1">
    <citation type="journal article" date="2014" name="Int. J. Syst. Evol. Microbiol.">
        <title>Complete genome sequence of Corynebacterium casei LMG S-19264T (=DSM 44701T), isolated from a smear-ripened cheese.</title>
        <authorList>
            <consortium name="US DOE Joint Genome Institute (JGI-PGF)"/>
            <person name="Walter F."/>
            <person name="Albersmeier A."/>
            <person name="Kalinowski J."/>
            <person name="Ruckert C."/>
        </authorList>
    </citation>
    <scope>NUCLEOTIDE SEQUENCE</scope>
    <source>
        <strain evidence="1">JCM 3091</strain>
    </source>
</reference>
<sequence>MPAMSDFDQHVLQALAVAALTPCGAADADQDQIDAQWWAIVARVWGVTR</sequence>
<comment type="caution">
    <text evidence="1">The sequence shown here is derived from an EMBL/GenBank/DDBJ whole genome shotgun (WGS) entry which is preliminary data.</text>
</comment>
<accession>A0A8J3BQR0</accession>
<reference evidence="1" key="2">
    <citation type="submission" date="2020-09" db="EMBL/GenBank/DDBJ databases">
        <authorList>
            <person name="Sun Q."/>
            <person name="Ohkuma M."/>
        </authorList>
    </citation>
    <scope>NUCLEOTIDE SEQUENCE</scope>
    <source>
        <strain evidence="1">JCM 3091</strain>
    </source>
</reference>
<evidence type="ECO:0000313" key="2">
    <source>
        <dbReference type="Proteomes" id="UP000662200"/>
    </source>
</evidence>
<keyword evidence="2" id="KW-1185">Reference proteome</keyword>